<sequence>MSDRGGRPSDRTESPASSGETAGSFDPASPTSSAPVADDGASTGRLVVVCGLPGVGKTTVAERIADHVDGRIRRTDVIRKQLFDDPEYTDAETETVYAELLARARDDVGDGGAVVLDATFADARFRADARETAAEAAAEFDLVEVACDEAVVERRIERRDGISDADFEIHLHFKELFDEVASEHVVVDNSGTEAETFAQVDAAFGERATDGDAAGYDATDGDATGEGTAVEDSTVDGDDRSTTLTDAE</sequence>
<dbReference type="Gene3D" id="3.40.50.300">
    <property type="entry name" value="P-loop containing nucleotide triphosphate hydrolases"/>
    <property type="match status" value="1"/>
</dbReference>
<feature type="compositionally biased region" description="Low complexity" evidence="1">
    <location>
        <begin position="211"/>
        <end position="228"/>
    </location>
</feature>
<proteinExistence type="predicted"/>
<dbReference type="PANTHER" id="PTHR43883:SF1">
    <property type="entry name" value="GLUCONOKINASE"/>
    <property type="match status" value="1"/>
</dbReference>
<dbReference type="EMBL" id="NHPA01000002">
    <property type="protein sequence ID" value="OYR70169.1"/>
    <property type="molecule type" value="Genomic_DNA"/>
</dbReference>
<dbReference type="RefSeq" id="WP_094592465.1">
    <property type="nucleotide sequence ID" value="NZ_NHPA01000002.1"/>
</dbReference>
<dbReference type="SUPFAM" id="SSF52540">
    <property type="entry name" value="P-loop containing nucleoside triphosphate hydrolases"/>
    <property type="match status" value="1"/>
</dbReference>
<evidence type="ECO:0000313" key="3">
    <source>
        <dbReference type="Proteomes" id="UP000215607"/>
    </source>
</evidence>
<dbReference type="InterPro" id="IPR052732">
    <property type="entry name" value="Cell-binding_unc_protein"/>
</dbReference>
<protein>
    <submittedName>
        <fullName evidence="2">Kinase</fullName>
    </submittedName>
</protein>
<gene>
    <name evidence="2" type="ORF">DJ79_00425</name>
</gene>
<accession>A0A256JMR8</accession>
<organism evidence="2 3">
    <name type="scientific">Halorubrum ezzemoulense</name>
    <name type="common">Halorubrum chaoviator</name>
    <dbReference type="NCBI Taxonomy" id="337243"/>
    <lineage>
        <taxon>Archaea</taxon>
        <taxon>Methanobacteriati</taxon>
        <taxon>Methanobacteriota</taxon>
        <taxon>Stenosarchaea group</taxon>
        <taxon>Halobacteria</taxon>
        <taxon>Halobacteriales</taxon>
        <taxon>Haloferacaceae</taxon>
        <taxon>Halorubrum</taxon>
    </lineage>
</organism>
<keyword evidence="2" id="KW-0418">Kinase</keyword>
<evidence type="ECO:0000256" key="1">
    <source>
        <dbReference type="SAM" id="MobiDB-lite"/>
    </source>
</evidence>
<dbReference type="Proteomes" id="UP000215607">
    <property type="component" value="Unassembled WGS sequence"/>
</dbReference>
<feature type="compositionally biased region" description="Basic and acidic residues" evidence="1">
    <location>
        <begin position="1"/>
        <end position="13"/>
    </location>
</feature>
<dbReference type="Pfam" id="PF13671">
    <property type="entry name" value="AAA_33"/>
    <property type="match status" value="1"/>
</dbReference>
<keyword evidence="2" id="KW-0808">Transferase</keyword>
<evidence type="ECO:0000313" key="2">
    <source>
        <dbReference type="EMBL" id="OYR70169.1"/>
    </source>
</evidence>
<dbReference type="GO" id="GO:0016301">
    <property type="term" value="F:kinase activity"/>
    <property type="evidence" value="ECO:0007669"/>
    <property type="project" value="UniProtKB-KW"/>
</dbReference>
<dbReference type="PANTHER" id="PTHR43883">
    <property type="entry name" value="SLR0207 PROTEIN"/>
    <property type="match status" value="1"/>
</dbReference>
<feature type="region of interest" description="Disordered" evidence="1">
    <location>
        <begin position="209"/>
        <end position="248"/>
    </location>
</feature>
<name>A0A256JMR8_HALEZ</name>
<dbReference type="InterPro" id="IPR027417">
    <property type="entry name" value="P-loop_NTPase"/>
</dbReference>
<reference evidence="2 3" key="1">
    <citation type="journal article" date="2014" name="Front. Microbiol.">
        <title>Population and genomic analysis of the genus Halorubrum.</title>
        <authorList>
            <person name="Fullmer M.S."/>
            <person name="Soucy S.M."/>
            <person name="Swithers K.S."/>
            <person name="Makkay A.M."/>
            <person name="Wheeler R."/>
            <person name="Ventosa A."/>
            <person name="Gogarten J.P."/>
            <person name="Papke R.T."/>
        </authorList>
    </citation>
    <scope>NUCLEOTIDE SEQUENCE [LARGE SCALE GENOMIC DNA]</scope>
    <source>
        <strain evidence="2 3">Ga2p</strain>
    </source>
</reference>
<comment type="caution">
    <text evidence="2">The sequence shown here is derived from an EMBL/GenBank/DDBJ whole genome shotgun (WGS) entry which is preliminary data.</text>
</comment>
<feature type="region of interest" description="Disordered" evidence="1">
    <location>
        <begin position="1"/>
        <end position="40"/>
    </location>
</feature>
<dbReference type="AlphaFoldDB" id="A0A256JMR8"/>